<keyword evidence="8" id="KW-1185">Reference proteome</keyword>
<evidence type="ECO:0000256" key="3">
    <source>
        <dbReference type="ARBA" id="ARBA00022692"/>
    </source>
</evidence>
<comment type="caution">
    <text evidence="7">The sequence shown here is derived from an EMBL/GenBank/DDBJ whole genome shotgun (WGS) entry which is preliminary data.</text>
</comment>
<evidence type="ECO:0000256" key="1">
    <source>
        <dbReference type="ARBA" id="ARBA00004141"/>
    </source>
</evidence>
<keyword evidence="5 6" id="KW-0472">Membrane</keyword>
<keyword evidence="4 6" id="KW-1133">Transmembrane helix</keyword>
<protein>
    <submittedName>
        <fullName evidence="7">Uncharacterized protein</fullName>
    </submittedName>
</protein>
<accession>A0ABD3MWQ2</accession>
<comment type="subcellular location">
    <subcellularLocation>
        <location evidence="1">Membrane</location>
        <topology evidence="1">Multi-pass membrane protein</topology>
    </subcellularLocation>
</comment>
<proteinExistence type="inferred from homology"/>
<dbReference type="GO" id="GO:0016020">
    <property type="term" value="C:membrane"/>
    <property type="evidence" value="ECO:0007669"/>
    <property type="project" value="UniProtKB-SubCell"/>
</dbReference>
<dbReference type="InterPro" id="IPR007248">
    <property type="entry name" value="Mpv17_PMP22"/>
</dbReference>
<reference evidence="7 8" key="1">
    <citation type="submission" date="2024-10" db="EMBL/GenBank/DDBJ databases">
        <title>Updated reference genomes for cyclostephanoid diatoms.</title>
        <authorList>
            <person name="Roberts W.R."/>
            <person name="Alverson A.J."/>
        </authorList>
    </citation>
    <scope>NUCLEOTIDE SEQUENCE [LARGE SCALE GENOMIC DNA]</scope>
    <source>
        <strain evidence="7 8">AJA232-27</strain>
    </source>
</reference>
<feature type="transmembrane region" description="Helical" evidence="6">
    <location>
        <begin position="275"/>
        <end position="294"/>
    </location>
</feature>
<organism evidence="7 8">
    <name type="scientific">Discostella pseudostelligera</name>
    <dbReference type="NCBI Taxonomy" id="259834"/>
    <lineage>
        <taxon>Eukaryota</taxon>
        <taxon>Sar</taxon>
        <taxon>Stramenopiles</taxon>
        <taxon>Ochrophyta</taxon>
        <taxon>Bacillariophyta</taxon>
        <taxon>Coscinodiscophyceae</taxon>
        <taxon>Thalassiosirophycidae</taxon>
        <taxon>Stephanodiscales</taxon>
        <taxon>Stephanodiscaceae</taxon>
        <taxon>Discostella</taxon>
    </lineage>
</organism>
<name>A0ABD3MWQ2_9STRA</name>
<dbReference type="AlphaFoldDB" id="A0ABD3MWQ2"/>
<evidence type="ECO:0000313" key="8">
    <source>
        <dbReference type="Proteomes" id="UP001530293"/>
    </source>
</evidence>
<comment type="similarity">
    <text evidence="2">Belongs to the peroxisomal membrane protein PXMP2/4 family.</text>
</comment>
<evidence type="ECO:0000256" key="4">
    <source>
        <dbReference type="ARBA" id="ARBA00022989"/>
    </source>
</evidence>
<evidence type="ECO:0000313" key="7">
    <source>
        <dbReference type="EMBL" id="KAL3766687.1"/>
    </source>
</evidence>
<gene>
    <name evidence="7" type="ORF">ACHAWU_003443</name>
</gene>
<keyword evidence="3 6" id="KW-0812">Transmembrane</keyword>
<dbReference type="Pfam" id="PF04117">
    <property type="entry name" value="Mpv17_PMP22"/>
    <property type="match status" value="1"/>
</dbReference>
<evidence type="ECO:0000256" key="5">
    <source>
        <dbReference type="ARBA" id="ARBA00023136"/>
    </source>
</evidence>
<evidence type="ECO:0000256" key="2">
    <source>
        <dbReference type="ARBA" id="ARBA00006824"/>
    </source>
</evidence>
<sequence length="301" mass="32112">MFKTTCPYGNLKSTGLFYTGVYGADAQLFTVDGTESAITDYQIEPDAGSVNPYQQQDASPGGAWAVTLSNEAATSATNLLPLAPATAVTPLLPGTSATTVYIMIRAYLPADGFSALRPQLPEVTITERDGISRTMYPCTAKQRKNLAALKEVKSLKAALETTPLAAASACGSLCTAGGERCTCPPDLQFFKAGSVATPFPNADSAYVGALYTPQKGKVVVMRALMPTTSSGTSPQSISDIKRQSSIGEDYVDTMLANWKLWVPATAVNIAFCPPILRVLFLNVVFFFWSIFLSLKLNKSED</sequence>
<dbReference type="Proteomes" id="UP001530293">
    <property type="component" value="Unassembled WGS sequence"/>
</dbReference>
<dbReference type="EMBL" id="JALLBG020000082">
    <property type="protein sequence ID" value="KAL3766687.1"/>
    <property type="molecule type" value="Genomic_DNA"/>
</dbReference>
<evidence type="ECO:0000256" key="6">
    <source>
        <dbReference type="SAM" id="Phobius"/>
    </source>
</evidence>